<dbReference type="Proteomes" id="UP000315289">
    <property type="component" value="Unassembled WGS sequence"/>
</dbReference>
<evidence type="ECO:0000313" key="3">
    <source>
        <dbReference type="Proteomes" id="UP000315289"/>
    </source>
</evidence>
<reference evidence="2 3" key="1">
    <citation type="journal article" date="2019" name="Front. Microbiol.">
        <title>Ammonia Oxidation by the Arctic Terrestrial Thaumarchaeote Candidatus Nitrosocosmicus arcticus Is Stimulated by Increasing Temperatures.</title>
        <authorList>
            <person name="Alves R.J.E."/>
            <person name="Kerou M."/>
            <person name="Zappe A."/>
            <person name="Bittner R."/>
            <person name="Abby S.S."/>
            <person name="Schmidt H.A."/>
            <person name="Pfeifer K."/>
            <person name="Schleper C."/>
        </authorList>
    </citation>
    <scope>NUCLEOTIDE SEQUENCE [LARGE SCALE GENOMIC DNA]</scope>
    <source>
        <strain evidence="2 3">Kfb</strain>
    </source>
</reference>
<keyword evidence="3" id="KW-1185">Reference proteome</keyword>
<sequence>MSTITKTPIIIAVIAIVSLFVAGPVTMSMDELNVYANKKLDSASQDLFHGQLSEQSSDVFSENGTSTASGNNVDLSFNLNEGQNSLGQ</sequence>
<proteinExistence type="predicted"/>
<feature type="region of interest" description="Disordered" evidence="1">
    <location>
        <begin position="55"/>
        <end position="88"/>
    </location>
</feature>
<accession>A0A557SS20</accession>
<evidence type="ECO:0000256" key="1">
    <source>
        <dbReference type="SAM" id="MobiDB-lite"/>
    </source>
</evidence>
<evidence type="ECO:0000313" key="2">
    <source>
        <dbReference type="EMBL" id="TVP39413.1"/>
    </source>
</evidence>
<dbReference type="RefSeq" id="WP_144733602.1">
    <property type="nucleotide sequence ID" value="NZ_ML675590.1"/>
</dbReference>
<gene>
    <name evidence="2" type="ORF">NARC_150007</name>
</gene>
<dbReference type="AlphaFoldDB" id="A0A557SS20"/>
<organism evidence="2 3">
    <name type="scientific">Candidatus Nitrosocosmicus arcticus</name>
    <dbReference type="NCBI Taxonomy" id="2035267"/>
    <lineage>
        <taxon>Archaea</taxon>
        <taxon>Nitrososphaerota</taxon>
        <taxon>Nitrososphaeria</taxon>
        <taxon>Nitrososphaerales</taxon>
        <taxon>Nitrososphaeraceae</taxon>
        <taxon>Candidatus Nitrosocosmicus</taxon>
    </lineage>
</organism>
<dbReference type="OrthoDB" id="10706at2157"/>
<name>A0A557SS20_9ARCH</name>
<comment type="caution">
    <text evidence="2">The sequence shown here is derived from an EMBL/GenBank/DDBJ whole genome shotgun (WGS) entry which is preliminary data.</text>
</comment>
<protein>
    <submittedName>
        <fullName evidence="2">Uncharacterized protein</fullName>
    </submittedName>
</protein>
<dbReference type="EMBL" id="VOAH01000015">
    <property type="protein sequence ID" value="TVP39413.1"/>
    <property type="molecule type" value="Genomic_DNA"/>
</dbReference>